<dbReference type="AlphaFoldDB" id="A0A5K7ZBS7"/>
<dbReference type="CDD" id="cd07313">
    <property type="entry name" value="terB_like_2"/>
    <property type="match status" value="1"/>
</dbReference>
<gene>
    <name evidence="2" type="ORF">DSCW_46300</name>
</gene>
<dbReference type="KEGG" id="dwd:DSCW_46300"/>
<evidence type="ECO:0000259" key="1">
    <source>
        <dbReference type="Pfam" id="PF05099"/>
    </source>
</evidence>
<dbReference type="RefSeq" id="WP_155305980.1">
    <property type="nucleotide sequence ID" value="NZ_AP021875.1"/>
</dbReference>
<dbReference type="InterPro" id="IPR029024">
    <property type="entry name" value="TerB-like"/>
</dbReference>
<accession>A0A5K7ZBS7</accession>
<dbReference type="Proteomes" id="UP000427769">
    <property type="component" value="Chromosome"/>
</dbReference>
<protein>
    <recommendedName>
        <fullName evidence="1">Co-chaperone DjlA N-terminal domain-containing protein</fullName>
    </recommendedName>
</protein>
<reference evidence="2 3" key="1">
    <citation type="submission" date="2019-11" db="EMBL/GenBank/DDBJ databases">
        <title>Comparative genomics of hydrocarbon-degrading Desulfosarcina strains.</title>
        <authorList>
            <person name="Watanabe M."/>
            <person name="Kojima H."/>
            <person name="Fukui M."/>
        </authorList>
    </citation>
    <scope>NUCLEOTIDE SEQUENCE [LARGE SCALE GENOMIC DNA]</scope>
    <source>
        <strain evidence="2 3">PP31</strain>
    </source>
</reference>
<evidence type="ECO:0000313" key="3">
    <source>
        <dbReference type="Proteomes" id="UP000427769"/>
    </source>
</evidence>
<dbReference type="SUPFAM" id="SSF158682">
    <property type="entry name" value="TerB-like"/>
    <property type="match status" value="1"/>
</dbReference>
<proteinExistence type="predicted"/>
<evidence type="ECO:0000313" key="2">
    <source>
        <dbReference type="EMBL" id="BBO77213.1"/>
    </source>
</evidence>
<keyword evidence="3" id="KW-1185">Reference proteome</keyword>
<dbReference type="Pfam" id="PF05099">
    <property type="entry name" value="TerB"/>
    <property type="match status" value="1"/>
</dbReference>
<sequence>MINLFKQLIGNITTNSNGNPAAQDEEQAAMIAVCALFLEMGRIDETFTQEEMQQVLSLLTEKYGLSRDHADALIKEADRELEESVDLWQFARVINDHYSVPQKEKLIERLWRIVFLDGKMDSHEHYLMNKLSKLLRLSHKQLIDAKLKVLHG</sequence>
<dbReference type="EMBL" id="AP021875">
    <property type="protein sequence ID" value="BBO77213.1"/>
    <property type="molecule type" value="Genomic_DNA"/>
</dbReference>
<name>A0A5K7ZBS7_9BACT</name>
<dbReference type="InterPro" id="IPR007791">
    <property type="entry name" value="DjlA_N"/>
</dbReference>
<dbReference type="OrthoDB" id="5402150at2"/>
<organism evidence="2 3">
    <name type="scientific">Desulfosarcina widdelii</name>
    <dbReference type="NCBI Taxonomy" id="947919"/>
    <lineage>
        <taxon>Bacteria</taxon>
        <taxon>Pseudomonadati</taxon>
        <taxon>Thermodesulfobacteriota</taxon>
        <taxon>Desulfobacteria</taxon>
        <taxon>Desulfobacterales</taxon>
        <taxon>Desulfosarcinaceae</taxon>
        <taxon>Desulfosarcina</taxon>
    </lineage>
</organism>
<dbReference type="Gene3D" id="1.10.3680.10">
    <property type="entry name" value="TerB-like"/>
    <property type="match status" value="1"/>
</dbReference>
<feature type="domain" description="Co-chaperone DjlA N-terminal" evidence="1">
    <location>
        <begin position="31"/>
        <end position="146"/>
    </location>
</feature>